<dbReference type="PANTHER" id="PTHR24276">
    <property type="entry name" value="POLYSERASE-RELATED"/>
    <property type="match status" value="1"/>
</dbReference>
<feature type="non-terminal residue" evidence="6">
    <location>
        <position position="165"/>
    </location>
</feature>
<dbReference type="InterPro" id="IPR050430">
    <property type="entry name" value="Peptidase_S1"/>
</dbReference>
<dbReference type="PROSITE" id="PS50240">
    <property type="entry name" value="TRYPSIN_DOM"/>
    <property type="match status" value="1"/>
</dbReference>
<evidence type="ECO:0000256" key="2">
    <source>
        <dbReference type="ARBA" id="ARBA00022801"/>
    </source>
</evidence>
<gene>
    <name evidence="6" type="ORF">g.42608</name>
</gene>
<dbReference type="EMBL" id="GEBQ01008133">
    <property type="protein sequence ID" value="JAT31844.1"/>
    <property type="molecule type" value="Transcribed_RNA"/>
</dbReference>
<evidence type="ECO:0000256" key="4">
    <source>
        <dbReference type="ARBA" id="ARBA00023157"/>
    </source>
</evidence>
<dbReference type="GO" id="GO:0006508">
    <property type="term" value="P:proteolysis"/>
    <property type="evidence" value="ECO:0007669"/>
    <property type="project" value="UniProtKB-KW"/>
</dbReference>
<proteinExistence type="predicted"/>
<reference evidence="6" key="1">
    <citation type="submission" date="2015-11" db="EMBL/GenBank/DDBJ databases">
        <title>De novo transcriptome assembly of four potential Pierce s Disease insect vectors from Arizona vineyards.</title>
        <authorList>
            <person name="Tassone E.E."/>
        </authorList>
    </citation>
    <scope>NUCLEOTIDE SEQUENCE</scope>
</reference>
<evidence type="ECO:0000259" key="5">
    <source>
        <dbReference type="PROSITE" id="PS50240"/>
    </source>
</evidence>
<name>A0A1B6M7L1_9HEMI</name>
<evidence type="ECO:0000256" key="3">
    <source>
        <dbReference type="ARBA" id="ARBA00022825"/>
    </source>
</evidence>
<dbReference type="PANTHER" id="PTHR24276:SF98">
    <property type="entry name" value="FI18310P1-RELATED"/>
    <property type="match status" value="1"/>
</dbReference>
<dbReference type="SMART" id="SM00020">
    <property type="entry name" value="Tryp_SPc"/>
    <property type="match status" value="1"/>
</dbReference>
<dbReference type="AlphaFoldDB" id="A0A1B6M7L1"/>
<keyword evidence="2" id="KW-0378">Hydrolase</keyword>
<dbReference type="InterPro" id="IPR001254">
    <property type="entry name" value="Trypsin_dom"/>
</dbReference>
<sequence length="165" mass="18172">DMIGGNSSSIEHHPYQVSIWAEKEFRGSGALLSRKWVVTTASVVAGFETPTLSVRCHSSSASKGGQLVGVSKVVTHPKFRFNTMQHDVALLVLRHVHDLLPAVWVEGVRLAHSPLPVNSTGLLSGWGSTSNTSRMNDTLHQVWERVLERSTCQQIYNQSLKISTK</sequence>
<dbReference type="GO" id="GO:0004252">
    <property type="term" value="F:serine-type endopeptidase activity"/>
    <property type="evidence" value="ECO:0007669"/>
    <property type="project" value="InterPro"/>
</dbReference>
<evidence type="ECO:0000313" key="6">
    <source>
        <dbReference type="EMBL" id="JAT31844.1"/>
    </source>
</evidence>
<dbReference type="InterPro" id="IPR043504">
    <property type="entry name" value="Peptidase_S1_PA_chymotrypsin"/>
</dbReference>
<keyword evidence="3" id="KW-0720">Serine protease</keyword>
<feature type="domain" description="Peptidase S1" evidence="5">
    <location>
        <begin position="2"/>
        <end position="165"/>
    </location>
</feature>
<dbReference type="Pfam" id="PF00089">
    <property type="entry name" value="Trypsin"/>
    <property type="match status" value="1"/>
</dbReference>
<dbReference type="Gene3D" id="2.40.10.10">
    <property type="entry name" value="Trypsin-like serine proteases"/>
    <property type="match status" value="1"/>
</dbReference>
<organism evidence="6">
    <name type="scientific">Graphocephala atropunctata</name>
    <dbReference type="NCBI Taxonomy" id="36148"/>
    <lineage>
        <taxon>Eukaryota</taxon>
        <taxon>Metazoa</taxon>
        <taxon>Ecdysozoa</taxon>
        <taxon>Arthropoda</taxon>
        <taxon>Hexapoda</taxon>
        <taxon>Insecta</taxon>
        <taxon>Pterygota</taxon>
        <taxon>Neoptera</taxon>
        <taxon>Paraneoptera</taxon>
        <taxon>Hemiptera</taxon>
        <taxon>Auchenorrhyncha</taxon>
        <taxon>Membracoidea</taxon>
        <taxon>Cicadellidae</taxon>
        <taxon>Cicadellinae</taxon>
        <taxon>Cicadellini</taxon>
        <taxon>Graphocephala</taxon>
    </lineage>
</organism>
<feature type="non-terminal residue" evidence="6">
    <location>
        <position position="1"/>
    </location>
</feature>
<accession>A0A1B6M7L1</accession>
<keyword evidence="1" id="KW-0645">Protease</keyword>
<keyword evidence="4" id="KW-1015">Disulfide bond</keyword>
<evidence type="ECO:0000256" key="1">
    <source>
        <dbReference type="ARBA" id="ARBA00022670"/>
    </source>
</evidence>
<dbReference type="InterPro" id="IPR009003">
    <property type="entry name" value="Peptidase_S1_PA"/>
</dbReference>
<protein>
    <recommendedName>
        <fullName evidence="5">Peptidase S1 domain-containing protein</fullName>
    </recommendedName>
</protein>
<dbReference type="SUPFAM" id="SSF50494">
    <property type="entry name" value="Trypsin-like serine proteases"/>
    <property type="match status" value="1"/>
</dbReference>